<proteinExistence type="predicted"/>
<protein>
    <submittedName>
        <fullName evidence="1">Uncharacterized protein</fullName>
    </submittedName>
</protein>
<keyword evidence="2" id="KW-1185">Reference proteome</keyword>
<dbReference type="Proteomes" id="UP000600918">
    <property type="component" value="Unassembled WGS sequence"/>
</dbReference>
<dbReference type="EMBL" id="JACSDY010000020">
    <property type="protein sequence ID" value="KAF7396947.1"/>
    <property type="molecule type" value="Genomic_DNA"/>
</dbReference>
<accession>A0A834N5F0</accession>
<reference evidence="1" key="1">
    <citation type="journal article" date="2020" name="G3 (Bethesda)">
        <title>High-Quality Assemblies for Three Invasive Social Wasps from the &lt;i&gt;Vespula&lt;/i&gt; Genus.</title>
        <authorList>
            <person name="Harrop T.W.R."/>
            <person name="Guhlin J."/>
            <person name="McLaughlin G.M."/>
            <person name="Permina E."/>
            <person name="Stockwell P."/>
            <person name="Gilligan J."/>
            <person name="Le Lec M.F."/>
            <person name="Gruber M.A.M."/>
            <person name="Quinn O."/>
            <person name="Lovegrove M."/>
            <person name="Duncan E.J."/>
            <person name="Remnant E.J."/>
            <person name="Van Eeckhoven J."/>
            <person name="Graham B."/>
            <person name="Knapp R.A."/>
            <person name="Langford K.W."/>
            <person name="Kronenberg Z."/>
            <person name="Press M.O."/>
            <person name="Eacker S.M."/>
            <person name="Wilson-Rankin E.E."/>
            <person name="Purcell J."/>
            <person name="Lester P.J."/>
            <person name="Dearden P.K."/>
        </authorList>
    </citation>
    <scope>NUCLEOTIDE SEQUENCE</scope>
    <source>
        <strain evidence="1">Volc-1</strain>
    </source>
</reference>
<name>A0A834N5F0_VESPE</name>
<dbReference type="AlphaFoldDB" id="A0A834N5F0"/>
<sequence length="116" mass="12269">MTIVLSIGVGVSIGGGGGGSSVVVAVVVVLVVEGGGLVLEHNLSSLSDDVEAAAVASDSTNSVESRECTDWREKLSKNRNDVVTTREWYAFHEIMASFCFSSAYDAPLNIRGIYRD</sequence>
<evidence type="ECO:0000313" key="2">
    <source>
        <dbReference type="Proteomes" id="UP000600918"/>
    </source>
</evidence>
<evidence type="ECO:0000313" key="1">
    <source>
        <dbReference type="EMBL" id="KAF7396947.1"/>
    </source>
</evidence>
<organism evidence="1 2">
    <name type="scientific">Vespula pensylvanica</name>
    <name type="common">Western yellow jacket</name>
    <name type="synonym">Wasp</name>
    <dbReference type="NCBI Taxonomy" id="30213"/>
    <lineage>
        <taxon>Eukaryota</taxon>
        <taxon>Metazoa</taxon>
        <taxon>Ecdysozoa</taxon>
        <taxon>Arthropoda</taxon>
        <taxon>Hexapoda</taxon>
        <taxon>Insecta</taxon>
        <taxon>Pterygota</taxon>
        <taxon>Neoptera</taxon>
        <taxon>Endopterygota</taxon>
        <taxon>Hymenoptera</taxon>
        <taxon>Apocrita</taxon>
        <taxon>Aculeata</taxon>
        <taxon>Vespoidea</taxon>
        <taxon>Vespidae</taxon>
        <taxon>Vespinae</taxon>
        <taxon>Vespula</taxon>
    </lineage>
</organism>
<comment type="caution">
    <text evidence="1">The sequence shown here is derived from an EMBL/GenBank/DDBJ whole genome shotgun (WGS) entry which is preliminary data.</text>
</comment>
<gene>
    <name evidence="1" type="ORF">H0235_016484</name>
</gene>